<keyword evidence="11" id="KW-0489">Methyltransferase</keyword>
<keyword evidence="7 10" id="KW-0479">Metal-binding</keyword>
<dbReference type="GO" id="GO:0005737">
    <property type="term" value="C:cytoplasm"/>
    <property type="evidence" value="ECO:0007669"/>
    <property type="project" value="UniProtKB-SubCell"/>
</dbReference>
<dbReference type="InterPro" id="IPR015813">
    <property type="entry name" value="Pyrv/PenolPyrv_kinase-like_dom"/>
</dbReference>
<dbReference type="UniPathway" id="UPA00028">
    <property type="reaction ID" value="UER00003"/>
</dbReference>
<dbReference type="Pfam" id="PF02548">
    <property type="entry name" value="Pantoate_transf"/>
    <property type="match status" value="1"/>
</dbReference>
<comment type="catalytic activity">
    <reaction evidence="7">
        <text>(6R)-5,10-methylene-5,6,7,8-tetrahydrofolate + 3-methyl-2-oxobutanoate + H2O = 2-dehydropantoate + (6S)-5,6,7,8-tetrahydrofolate</text>
        <dbReference type="Rhea" id="RHEA:11824"/>
        <dbReference type="ChEBI" id="CHEBI:11561"/>
        <dbReference type="ChEBI" id="CHEBI:11851"/>
        <dbReference type="ChEBI" id="CHEBI:15377"/>
        <dbReference type="ChEBI" id="CHEBI:15636"/>
        <dbReference type="ChEBI" id="CHEBI:57453"/>
        <dbReference type="EC" id="2.1.2.11"/>
    </reaction>
</comment>
<feature type="binding site" evidence="7 9">
    <location>
        <position position="119"/>
    </location>
    <ligand>
        <name>3-methyl-2-oxobutanoate</name>
        <dbReference type="ChEBI" id="CHEBI:11851"/>
    </ligand>
</feature>
<comment type="function">
    <text evidence="6 7">Catalyzes the reversible reaction in which hydroxymethyl group from 5,10-methylenetetrahydrofolate is transferred onto alpha-ketoisovalerate to form ketopantoate.</text>
</comment>
<dbReference type="CDD" id="cd06557">
    <property type="entry name" value="KPHMT-like"/>
    <property type="match status" value="1"/>
</dbReference>
<dbReference type="GO" id="GO:0032259">
    <property type="term" value="P:methylation"/>
    <property type="evidence" value="ECO:0007669"/>
    <property type="project" value="UniProtKB-KW"/>
</dbReference>
<dbReference type="HOGENOM" id="CLU_036645_1_0_5"/>
<dbReference type="Gene3D" id="3.20.20.60">
    <property type="entry name" value="Phosphoenolpyruvate-binding domains"/>
    <property type="match status" value="1"/>
</dbReference>
<keyword evidence="7 10" id="KW-0460">Magnesium</keyword>
<evidence type="ECO:0000256" key="5">
    <source>
        <dbReference type="ARBA" id="ARBA00022679"/>
    </source>
</evidence>
<protein>
    <recommendedName>
        <fullName evidence="7">3-methyl-2-oxobutanoate hydroxymethyltransferase</fullName>
        <ecNumber evidence="7">2.1.2.11</ecNumber>
    </recommendedName>
    <alternativeName>
        <fullName evidence="7">Ketopantoate hydroxymethyltransferase</fullName>
        <shortName evidence="7">KPHMT</shortName>
    </alternativeName>
</protein>
<evidence type="ECO:0000256" key="4">
    <source>
        <dbReference type="ARBA" id="ARBA00022655"/>
    </source>
</evidence>
<dbReference type="EC" id="2.1.2.11" evidence="7"/>
<feature type="active site" description="Proton acceptor" evidence="7 8">
    <location>
        <position position="187"/>
    </location>
</feature>
<keyword evidence="12" id="KW-1185">Reference proteome</keyword>
<dbReference type="AlphaFoldDB" id="S5XUM8"/>
<proteinExistence type="inferred from homology"/>
<dbReference type="Proteomes" id="UP000015480">
    <property type="component" value="Plasmid pAMI5"/>
</dbReference>
<dbReference type="PANTHER" id="PTHR20881">
    <property type="entry name" value="3-METHYL-2-OXOBUTANOATE HYDROXYMETHYLTRANSFERASE"/>
    <property type="match status" value="1"/>
</dbReference>
<evidence type="ECO:0000313" key="11">
    <source>
        <dbReference type="EMBL" id="AGT11204.1"/>
    </source>
</evidence>
<comment type="subcellular location">
    <subcellularLocation>
        <location evidence="7">Cytoplasm</location>
    </subcellularLocation>
</comment>
<feature type="binding site" evidence="7 9">
    <location>
        <position position="89"/>
    </location>
    <ligand>
        <name>3-methyl-2-oxobutanoate</name>
        <dbReference type="ChEBI" id="CHEBI:11851"/>
    </ligand>
</feature>
<evidence type="ECO:0000256" key="1">
    <source>
        <dbReference type="ARBA" id="ARBA00005033"/>
    </source>
</evidence>
<name>S5XUM8_PARAH</name>
<dbReference type="GO" id="GO:0008168">
    <property type="term" value="F:methyltransferase activity"/>
    <property type="evidence" value="ECO:0007669"/>
    <property type="project" value="UniProtKB-KW"/>
</dbReference>
<dbReference type="NCBIfam" id="NF001452">
    <property type="entry name" value="PRK00311.1"/>
    <property type="match status" value="1"/>
</dbReference>
<accession>S5XUM8</accession>
<geneLocation type="plasmid" evidence="11 12">
    <name>pAMI5</name>
</geneLocation>
<dbReference type="EMBL" id="CP006653">
    <property type="protein sequence ID" value="AGT11204.1"/>
    <property type="molecule type" value="Genomic_DNA"/>
</dbReference>
<dbReference type="RefSeq" id="WP_020952975.1">
    <property type="nucleotide sequence ID" value="NC_022043.1"/>
</dbReference>
<comment type="similarity">
    <text evidence="2 7">Belongs to the PanB family.</text>
</comment>
<keyword evidence="11" id="KW-0614">Plasmid</keyword>
<dbReference type="PIRSF" id="PIRSF000388">
    <property type="entry name" value="Pantoate_hydroxy_MeTrfase"/>
    <property type="match status" value="1"/>
</dbReference>
<dbReference type="GO" id="GO:0015940">
    <property type="term" value="P:pantothenate biosynthetic process"/>
    <property type="evidence" value="ECO:0007669"/>
    <property type="project" value="UniProtKB-UniRule"/>
</dbReference>
<dbReference type="InterPro" id="IPR040442">
    <property type="entry name" value="Pyrv_kinase-like_dom_sf"/>
</dbReference>
<evidence type="ECO:0000256" key="9">
    <source>
        <dbReference type="PIRSR" id="PIRSR000388-2"/>
    </source>
</evidence>
<dbReference type="HAMAP" id="MF_00156">
    <property type="entry name" value="PanB"/>
    <property type="match status" value="1"/>
</dbReference>
<evidence type="ECO:0000256" key="7">
    <source>
        <dbReference type="HAMAP-Rule" id="MF_00156"/>
    </source>
</evidence>
<dbReference type="InterPro" id="IPR003700">
    <property type="entry name" value="Pantoate_hydroxy_MeTrfase"/>
</dbReference>
<dbReference type="NCBIfam" id="TIGR00222">
    <property type="entry name" value="panB"/>
    <property type="match status" value="1"/>
</dbReference>
<keyword evidence="7" id="KW-0963">Cytoplasm</keyword>
<dbReference type="KEGG" id="pami:JCM7686_pAMI5p138"/>
<evidence type="ECO:0000256" key="6">
    <source>
        <dbReference type="ARBA" id="ARBA00056497"/>
    </source>
</evidence>
<sequence length="275" mass="28796">MSATPDRKARLTPGDIRARKGAEPIVCLTAYTTPMAALVDRSCDIALVGDSVGMVLHGLPSTLGVTMEMMILHAQAVARGLEHACLVVDMPFGSYEEGPAQAFRNAARIMAETGAQAVKLEGGTHIADTVRFLVARGIPVMGHVGLTPQSVNTLGGYKVQGRGADAERVAADARAVAEAGAFSVVLEKLPAALGARITQEIAVPTIGIGAGVDCDGQVLVIDDILGLFTEFRPKFVKRYAELGQTAAEVIASYAADVRSRSFPAPEHVFATETKA</sequence>
<dbReference type="GO" id="GO:0003864">
    <property type="term" value="F:3-methyl-2-oxobutanoate hydroxymethyltransferase activity"/>
    <property type="evidence" value="ECO:0007669"/>
    <property type="project" value="UniProtKB-UniRule"/>
</dbReference>
<dbReference type="FunFam" id="3.20.20.60:FF:000003">
    <property type="entry name" value="3-methyl-2-oxobutanoate hydroxymethyltransferase"/>
    <property type="match status" value="1"/>
</dbReference>
<organism evidence="11 12">
    <name type="scientific">Paracoccus aminophilus JCM 7686</name>
    <dbReference type="NCBI Taxonomy" id="1367847"/>
    <lineage>
        <taxon>Bacteria</taxon>
        <taxon>Pseudomonadati</taxon>
        <taxon>Pseudomonadota</taxon>
        <taxon>Alphaproteobacteria</taxon>
        <taxon>Rhodobacterales</taxon>
        <taxon>Paracoccaceae</taxon>
        <taxon>Paracoccus</taxon>
    </lineage>
</organism>
<evidence type="ECO:0000256" key="3">
    <source>
        <dbReference type="ARBA" id="ARBA00011424"/>
    </source>
</evidence>
<dbReference type="PATRIC" id="fig|1367847.3.peg.4172"/>
<comment type="subunit">
    <text evidence="3 7">Homodecamer; pentamer of dimers.</text>
</comment>
<dbReference type="OrthoDB" id="9781789at2"/>
<evidence type="ECO:0000256" key="8">
    <source>
        <dbReference type="PIRSR" id="PIRSR000388-1"/>
    </source>
</evidence>
<reference evidence="11 12" key="1">
    <citation type="journal article" date="2014" name="BMC Genomics">
        <title>Architecture and functions of a multipartite genome of the methylotrophic bacterium Paracoccus aminophilus JCM 7686, containing primary and secondary chromids.</title>
        <authorList>
            <person name="Dziewit L."/>
            <person name="Czarnecki J."/>
            <person name="Wibberg D."/>
            <person name="Radlinska M."/>
            <person name="Mrozek P."/>
            <person name="Szymczak M."/>
            <person name="Schluter A."/>
            <person name="Puhler A."/>
            <person name="Bartosik D."/>
        </authorList>
    </citation>
    <scope>NUCLEOTIDE SEQUENCE [LARGE SCALE GENOMIC DNA]</scope>
    <source>
        <strain evidence="11">JCM 7686</strain>
        <plasmid evidence="12">Plasmid pAMI5</plasmid>
    </source>
</reference>
<comment type="pathway">
    <text evidence="1 7">Cofactor biosynthesis; (R)-pantothenate biosynthesis; (R)-pantoate from 3-methyl-2-oxobutanoate: step 1/2.</text>
</comment>
<keyword evidence="5 7" id="KW-0808">Transferase</keyword>
<gene>
    <name evidence="7" type="primary">panB</name>
    <name evidence="11" type="ORF">JCM7686_pAMI5p138</name>
</gene>
<feature type="binding site" evidence="7 10">
    <location>
        <position position="89"/>
    </location>
    <ligand>
        <name>Mg(2+)</name>
        <dbReference type="ChEBI" id="CHEBI:18420"/>
    </ligand>
</feature>
<feature type="binding site" evidence="7 10">
    <location>
        <position position="50"/>
    </location>
    <ligand>
        <name>Mg(2+)</name>
        <dbReference type="ChEBI" id="CHEBI:18420"/>
    </ligand>
</feature>
<dbReference type="PANTHER" id="PTHR20881:SF0">
    <property type="entry name" value="3-METHYL-2-OXOBUTANOATE HYDROXYMETHYLTRANSFERASE"/>
    <property type="match status" value="1"/>
</dbReference>
<feature type="binding site" evidence="7 10">
    <location>
        <position position="121"/>
    </location>
    <ligand>
        <name>Mg(2+)</name>
        <dbReference type="ChEBI" id="CHEBI:18420"/>
    </ligand>
</feature>
<evidence type="ECO:0000256" key="10">
    <source>
        <dbReference type="PIRSR" id="PIRSR000388-3"/>
    </source>
</evidence>
<keyword evidence="4 7" id="KW-0566">Pantothenate biosynthesis</keyword>
<feature type="binding site" evidence="7 9">
    <location>
        <begin position="50"/>
        <end position="51"/>
    </location>
    <ligand>
        <name>3-methyl-2-oxobutanoate</name>
        <dbReference type="ChEBI" id="CHEBI:11851"/>
    </ligand>
</feature>
<evidence type="ECO:0000256" key="2">
    <source>
        <dbReference type="ARBA" id="ARBA00008676"/>
    </source>
</evidence>
<dbReference type="SUPFAM" id="SSF51621">
    <property type="entry name" value="Phosphoenolpyruvate/pyruvate domain"/>
    <property type="match status" value="1"/>
</dbReference>
<comment type="cofactor">
    <cofactor evidence="7 10">
        <name>Mg(2+)</name>
        <dbReference type="ChEBI" id="CHEBI:18420"/>
    </cofactor>
    <text evidence="7 10">Binds 1 Mg(2+) ion per subunit.</text>
</comment>
<dbReference type="GO" id="GO:0000287">
    <property type="term" value="F:magnesium ion binding"/>
    <property type="evidence" value="ECO:0007669"/>
    <property type="project" value="TreeGrafter"/>
</dbReference>
<evidence type="ECO:0000313" key="12">
    <source>
        <dbReference type="Proteomes" id="UP000015480"/>
    </source>
</evidence>